<dbReference type="SUPFAM" id="SSF142906">
    <property type="entry name" value="YjbR-like"/>
    <property type="match status" value="1"/>
</dbReference>
<dbReference type="Pfam" id="PF04237">
    <property type="entry name" value="YjbR"/>
    <property type="match status" value="1"/>
</dbReference>
<name>A0A0D8J8B0_9BACT</name>
<dbReference type="Proteomes" id="UP000032544">
    <property type="component" value="Unassembled WGS sequence"/>
</dbReference>
<dbReference type="InterPro" id="IPR007351">
    <property type="entry name" value="YjbR"/>
</dbReference>
<dbReference type="EMBL" id="JRHC01000004">
    <property type="protein sequence ID" value="KJF43034.1"/>
    <property type="molecule type" value="Genomic_DNA"/>
</dbReference>
<organism evidence="1 2">
    <name type="scientific">Draconibacterium sediminis</name>
    <dbReference type="NCBI Taxonomy" id="1544798"/>
    <lineage>
        <taxon>Bacteria</taxon>
        <taxon>Pseudomonadati</taxon>
        <taxon>Bacteroidota</taxon>
        <taxon>Bacteroidia</taxon>
        <taxon>Marinilabiliales</taxon>
        <taxon>Prolixibacteraceae</taxon>
        <taxon>Draconibacterium</taxon>
    </lineage>
</organism>
<accession>A0A0D8J8B0</accession>
<protein>
    <submittedName>
        <fullName evidence="1">MmcQ-like protein</fullName>
    </submittedName>
</protein>
<dbReference type="STRING" id="1544798.LH29_16745"/>
<dbReference type="InterPro" id="IPR038056">
    <property type="entry name" value="YjbR-like_sf"/>
</dbReference>
<gene>
    <name evidence="1" type="ORF">LH29_16745</name>
</gene>
<dbReference type="Gene3D" id="3.90.1150.30">
    <property type="match status" value="1"/>
</dbReference>
<dbReference type="PATRIC" id="fig|1544798.3.peg.3516"/>
<proteinExistence type="predicted"/>
<evidence type="ECO:0000313" key="1">
    <source>
        <dbReference type="EMBL" id="KJF43034.1"/>
    </source>
</evidence>
<reference evidence="1 2" key="1">
    <citation type="submission" date="2014-09" db="EMBL/GenBank/DDBJ databases">
        <title>Draft Genome Sequence of Draconibacterium sp. JN14CK-3.</title>
        <authorList>
            <person name="Dong C."/>
            <person name="Lai Q."/>
            <person name="Shao Z."/>
        </authorList>
    </citation>
    <scope>NUCLEOTIDE SEQUENCE [LARGE SCALE GENOMIC DNA]</scope>
    <source>
        <strain evidence="1 2">JN14CK-3</strain>
    </source>
</reference>
<dbReference type="PANTHER" id="PTHR35145">
    <property type="entry name" value="CYTOPLASMIC PROTEIN-RELATED"/>
    <property type="match status" value="1"/>
</dbReference>
<comment type="caution">
    <text evidence="1">The sequence shown here is derived from an EMBL/GenBank/DDBJ whole genome shotgun (WGS) entry which is preliminary data.</text>
</comment>
<dbReference type="AlphaFoldDB" id="A0A0D8J8B0"/>
<keyword evidence="2" id="KW-1185">Reference proteome</keyword>
<dbReference type="InterPro" id="IPR058532">
    <property type="entry name" value="YjbR/MT2646/Rv2570-like"/>
</dbReference>
<dbReference type="RefSeq" id="WP_045031590.1">
    <property type="nucleotide sequence ID" value="NZ_CAJXKZ010000004.1"/>
</dbReference>
<evidence type="ECO:0000313" key="2">
    <source>
        <dbReference type="Proteomes" id="UP000032544"/>
    </source>
</evidence>
<sequence>MNIEEIREYCIRKKGVTESFPFNETTLVFKVMNKMFCLLGLDDHRVSLKNDPDKNIELRAQFPAIYEGYHLHKQMWNTIELNGTVPSKLMAEMIDESYDLIVASLTKKLKEELKNL</sequence>
<dbReference type="PANTHER" id="PTHR35145:SF1">
    <property type="entry name" value="CYTOPLASMIC PROTEIN"/>
    <property type="match status" value="1"/>
</dbReference>
<dbReference type="OrthoDB" id="9789813at2"/>